<dbReference type="RefSeq" id="WP_012602240.1">
    <property type="nucleotide sequence ID" value="NC_011750.1"/>
</dbReference>
<reference evidence="3" key="1">
    <citation type="journal article" date="2009" name="PLoS Genet.">
        <title>Organised genome dynamics in the Escherichia coli species results in highly diverse adaptive paths.</title>
        <authorList>
            <person name="Touchon M."/>
            <person name="Hoede C."/>
            <person name="Tenaillon O."/>
            <person name="Barbe V."/>
            <person name="Baeriswyl S."/>
            <person name="Bidet P."/>
            <person name="Bingen E."/>
            <person name="Bonacorsi S."/>
            <person name="Bouchier C."/>
            <person name="Bouvet O."/>
            <person name="Calteau A."/>
            <person name="Chiapello H."/>
            <person name="Clermont O."/>
            <person name="Cruveiller S."/>
            <person name="Danchin A."/>
            <person name="Diard M."/>
            <person name="Dossat C."/>
            <person name="Karoui M.E."/>
            <person name="Frapy E."/>
            <person name="Garry L."/>
            <person name="Ghigo J.M."/>
            <person name="Gilles A.M."/>
            <person name="Johnson J."/>
            <person name="Le Bouguenec C."/>
            <person name="Lescat M."/>
            <person name="Mangenot S."/>
            <person name="Martinez-Jehanne V."/>
            <person name="Matic I."/>
            <person name="Nassif X."/>
            <person name="Oztas S."/>
            <person name="Petit M.A."/>
            <person name="Pichon C."/>
            <person name="Rouy Z."/>
            <person name="Ruf C.S."/>
            <person name="Schneider D."/>
            <person name="Tourret J."/>
            <person name="Vacherie B."/>
            <person name="Vallenet D."/>
            <person name="Medigue C."/>
            <person name="Rocha E.P.C."/>
            <person name="Denamur E."/>
        </authorList>
    </citation>
    <scope>NUCLEOTIDE SEQUENCE [LARGE SCALE GENOMIC DNA]</scope>
    <source>
        <strain evidence="3">IAI39 / ExPEC</strain>
    </source>
</reference>
<evidence type="ECO:0000256" key="1">
    <source>
        <dbReference type="SAM" id="MobiDB-lite"/>
    </source>
</evidence>
<name>A0A0H3ME81_ECO7I</name>
<protein>
    <submittedName>
        <fullName evidence="2">Uncharacterized protein</fullName>
    </submittedName>
</protein>
<sequence>MSPDNIGSAVNRFSGWPSNDPLKTDNESMTSPVAVQVIKMIAAILDPYRIVVGIDTLYTTQRETFTSESQQLIESALQTLHVINLNNLETNLDEDGHYLAFGYNVDTPDRITVSAYNEKKPDCYGQCLLIQDDETDLFNLIKVKIFEARHNYVAQLMSDPEFMFKFSYSAQQNRLEPHLLVPTYFPLKTNEPVTQEDVLLLYRFFKMDGDFNILTSDEYMSIMTPLMKCERSIHDHNRYVTGKDTLLLDYPPSGNQIYFHIFPDESATLVLYFSNNDIECFVFERDIPSQYRFFKMLTNLALVIDQLTDANQIL</sequence>
<gene>
    <name evidence="2" type="ordered locus">ECIAI39_0707</name>
</gene>
<feature type="region of interest" description="Disordered" evidence="1">
    <location>
        <begin position="1"/>
        <end position="27"/>
    </location>
</feature>
<accession>A0A0H3ME81</accession>
<dbReference type="Proteomes" id="UP000000749">
    <property type="component" value="Chromosome"/>
</dbReference>
<dbReference type="PATRIC" id="fig|585057.6.peg.749"/>
<dbReference type="AlphaFoldDB" id="A0A0H3ME81"/>
<dbReference type="EMBL" id="CU928164">
    <property type="protein sequence ID" value="CAR16844.1"/>
    <property type="molecule type" value="Genomic_DNA"/>
</dbReference>
<evidence type="ECO:0000313" key="2">
    <source>
        <dbReference type="EMBL" id="CAR16844.1"/>
    </source>
</evidence>
<evidence type="ECO:0000313" key="3">
    <source>
        <dbReference type="Proteomes" id="UP000000749"/>
    </source>
</evidence>
<dbReference type="KEGG" id="ect:ECIAI39_0707"/>
<proteinExistence type="predicted"/>
<organism evidence="2 3">
    <name type="scientific">Escherichia coli O7:K1 (strain IAI39 / ExPEC)</name>
    <dbReference type="NCBI Taxonomy" id="585057"/>
    <lineage>
        <taxon>Bacteria</taxon>
        <taxon>Pseudomonadati</taxon>
        <taxon>Pseudomonadota</taxon>
        <taxon>Gammaproteobacteria</taxon>
        <taxon>Enterobacterales</taxon>
        <taxon>Enterobacteriaceae</taxon>
        <taxon>Escherichia</taxon>
    </lineage>
</organism>
<dbReference type="HOGENOM" id="CLU_084718_0_0_6"/>